<dbReference type="EMBL" id="FNDN01000012">
    <property type="protein sequence ID" value="SDI88420.1"/>
    <property type="molecule type" value="Genomic_DNA"/>
</dbReference>
<accession>A0A1G8P9I2</accession>
<reference evidence="1 2" key="1">
    <citation type="submission" date="2016-10" db="EMBL/GenBank/DDBJ databases">
        <authorList>
            <person name="de Groot N.N."/>
        </authorList>
    </citation>
    <scope>NUCLEOTIDE SEQUENCE [LARGE SCALE GENOMIC DNA]</scope>
    <source>
        <strain evidence="1 2">DSM 44892</strain>
    </source>
</reference>
<evidence type="ECO:0000313" key="2">
    <source>
        <dbReference type="Proteomes" id="UP000183263"/>
    </source>
</evidence>
<evidence type="ECO:0000313" key="1">
    <source>
        <dbReference type="EMBL" id="SDI88420.1"/>
    </source>
</evidence>
<organism evidence="1 2">
    <name type="scientific">Rhodococcus triatomae</name>
    <dbReference type="NCBI Taxonomy" id="300028"/>
    <lineage>
        <taxon>Bacteria</taxon>
        <taxon>Bacillati</taxon>
        <taxon>Actinomycetota</taxon>
        <taxon>Actinomycetes</taxon>
        <taxon>Mycobacteriales</taxon>
        <taxon>Nocardiaceae</taxon>
        <taxon>Rhodococcus</taxon>
    </lineage>
</organism>
<gene>
    <name evidence="1" type="ORF">SAMN05444695_11289</name>
</gene>
<proteinExistence type="predicted"/>
<keyword evidence="2" id="KW-1185">Reference proteome</keyword>
<sequence length="112" mass="12145">MDIPGSSEFTVEDVTAGAHAHGFGTTADGEPYAFRVRGRVLYLEIYRADLDTEVPNAGDVVATAEWPITEIDLTDERSIVAAVRDAVADRDPVVRKPPGEETLRAILGRFGM</sequence>
<dbReference type="OrthoDB" id="4558051at2"/>
<dbReference type="AlphaFoldDB" id="A0A1G8P9I2"/>
<dbReference type="Proteomes" id="UP000183263">
    <property type="component" value="Unassembled WGS sequence"/>
</dbReference>
<protein>
    <submittedName>
        <fullName evidence="1">Uncharacterized protein</fullName>
    </submittedName>
</protein>
<name>A0A1G8P9I2_9NOCA</name>
<dbReference type="RefSeq" id="WP_072739056.1">
    <property type="nucleotide sequence ID" value="NZ_CP048813.1"/>
</dbReference>